<proteinExistence type="predicted"/>
<dbReference type="InterPro" id="IPR036866">
    <property type="entry name" value="RibonucZ/Hydroxyglut_hydro"/>
</dbReference>
<dbReference type="STRING" id="489703.SAMN04488038_101287"/>
<evidence type="ECO:0000313" key="2">
    <source>
        <dbReference type="Proteomes" id="UP000199233"/>
    </source>
</evidence>
<evidence type="ECO:0000313" key="1">
    <source>
        <dbReference type="EMBL" id="SEP72143.1"/>
    </source>
</evidence>
<name>A0A1H9A6N4_9GAMM</name>
<dbReference type="OrthoDB" id="9800955at2"/>
<dbReference type="SUPFAM" id="SSF56281">
    <property type="entry name" value="Metallo-hydrolase/oxidoreductase"/>
    <property type="match status" value="1"/>
</dbReference>
<accession>A0A1H9A6N4</accession>
<reference evidence="1 2" key="1">
    <citation type="submission" date="2016-10" db="EMBL/GenBank/DDBJ databases">
        <authorList>
            <person name="de Groot N.N."/>
        </authorList>
    </citation>
    <scope>NUCLEOTIDE SEQUENCE [LARGE SCALE GENOMIC DNA]</scope>
    <source>
        <strain evidence="1 2">DSM 25927</strain>
    </source>
</reference>
<gene>
    <name evidence="1" type="ORF">SAMN04488038_101287</name>
</gene>
<sequence>MGAELSFFSVDNGDMTLLVTDSGKRILIDCNIRDVTGDDPPPDVLKQLKERLLNDSDGRYYVDAFLLSHPDLDHCRGFAANFYCGKPDDFPKKSEKIFIRELWSSPMIFRRKERHETLSDDAKAFNKEARRRVQRFRDAHGAVSNGDRILILGEDQDNKQDGLEAIVVKAGHRFQTVCGEWQSNFSAFLLAPASKGTEEEEELRSKNNSSVILQMKIGSGINLDACRFLCGGDAGYAIWERLWDKYKDNTDVLKYDVLLTPHHCSWHSLSADSISDLGDDAKVSDDARSALSQGRDNARLVASCKPIKDDDDDPPSYRAKEEYDNIRSGFKGRFYQTSSYREPPFELEIGSAGSVPKSATVTAPTKAATTAVGGSVLSHGSVLAHG</sequence>
<evidence type="ECO:0008006" key="3">
    <source>
        <dbReference type="Google" id="ProtNLM"/>
    </source>
</evidence>
<organism evidence="1 2">
    <name type="scientific">Solimonas aquatica</name>
    <dbReference type="NCBI Taxonomy" id="489703"/>
    <lineage>
        <taxon>Bacteria</taxon>
        <taxon>Pseudomonadati</taxon>
        <taxon>Pseudomonadota</taxon>
        <taxon>Gammaproteobacteria</taxon>
        <taxon>Nevskiales</taxon>
        <taxon>Nevskiaceae</taxon>
        <taxon>Solimonas</taxon>
    </lineage>
</organism>
<dbReference type="Proteomes" id="UP000199233">
    <property type="component" value="Unassembled WGS sequence"/>
</dbReference>
<dbReference type="PANTHER" id="PTHR30619:SF1">
    <property type="entry name" value="RECOMBINATION PROTEIN 2"/>
    <property type="match status" value="1"/>
</dbReference>
<dbReference type="PANTHER" id="PTHR30619">
    <property type="entry name" value="DNA INTERNALIZATION/COMPETENCE PROTEIN COMEC/REC2"/>
    <property type="match status" value="1"/>
</dbReference>
<dbReference type="InterPro" id="IPR052159">
    <property type="entry name" value="Competence_DNA_uptake"/>
</dbReference>
<dbReference type="RefSeq" id="WP_093280994.1">
    <property type="nucleotide sequence ID" value="NZ_FOFS01000001.1"/>
</dbReference>
<dbReference type="Gene3D" id="3.60.15.10">
    <property type="entry name" value="Ribonuclease Z/Hydroxyacylglutathione hydrolase-like"/>
    <property type="match status" value="1"/>
</dbReference>
<keyword evidence="2" id="KW-1185">Reference proteome</keyword>
<dbReference type="EMBL" id="FOFS01000001">
    <property type="protein sequence ID" value="SEP72143.1"/>
    <property type="molecule type" value="Genomic_DNA"/>
</dbReference>
<dbReference type="AlphaFoldDB" id="A0A1H9A6N4"/>
<protein>
    <recommendedName>
        <fullName evidence="3">Metallohydrolase</fullName>
    </recommendedName>
</protein>